<evidence type="ECO:0000313" key="2">
    <source>
        <dbReference type="Proteomes" id="UP000041254"/>
    </source>
</evidence>
<dbReference type="Proteomes" id="UP000041254">
    <property type="component" value="Unassembled WGS sequence"/>
</dbReference>
<organism evidence="1 2">
    <name type="scientific">Vitrella brassicaformis (strain CCMP3155)</name>
    <dbReference type="NCBI Taxonomy" id="1169540"/>
    <lineage>
        <taxon>Eukaryota</taxon>
        <taxon>Sar</taxon>
        <taxon>Alveolata</taxon>
        <taxon>Colpodellida</taxon>
        <taxon>Vitrellaceae</taxon>
        <taxon>Vitrella</taxon>
    </lineage>
</organism>
<proteinExistence type="predicted"/>
<dbReference type="VEuPathDB" id="CryptoDB:Vbra_19959"/>
<sequence length="128" mass="14057">MQAVLAEPRVVALWKLVGRHVELFDDGDAGLRHIKDDESFWLELAPRSRDAMALTDRPLNRPFPEGVTAFIRSPGARAGPTATCHTVLLTPFNHHFIAGVNLSEAIASSTVLMFRGAPSTSIRPTSRR</sequence>
<reference evidence="1 2" key="1">
    <citation type="submission" date="2014-11" db="EMBL/GenBank/DDBJ databases">
        <authorList>
            <person name="Zhu J."/>
            <person name="Qi W."/>
            <person name="Song R."/>
        </authorList>
    </citation>
    <scope>NUCLEOTIDE SEQUENCE [LARGE SCALE GENOMIC DNA]</scope>
</reference>
<keyword evidence="2" id="KW-1185">Reference proteome</keyword>
<dbReference type="AlphaFoldDB" id="A0A0G4E8F7"/>
<dbReference type="PhylomeDB" id="A0A0G4E8F7"/>
<protein>
    <submittedName>
        <fullName evidence="1">Uncharacterized protein</fullName>
    </submittedName>
</protein>
<evidence type="ECO:0000313" key="1">
    <source>
        <dbReference type="EMBL" id="CEL91751.1"/>
    </source>
</evidence>
<name>A0A0G4E8F7_VITBC</name>
<dbReference type="EMBL" id="CDMY01000022">
    <property type="protein sequence ID" value="CEL91751.1"/>
    <property type="molecule type" value="Genomic_DNA"/>
</dbReference>
<accession>A0A0G4E8F7</accession>
<dbReference type="InParanoid" id="A0A0G4E8F7"/>
<gene>
    <name evidence="1" type="ORF">Vbra_19959</name>
</gene>